<dbReference type="OrthoDB" id="6255111at2759"/>
<dbReference type="InterPro" id="IPR011990">
    <property type="entry name" value="TPR-like_helical_dom_sf"/>
</dbReference>
<dbReference type="SUPFAM" id="SSF48452">
    <property type="entry name" value="TPR-like"/>
    <property type="match status" value="1"/>
</dbReference>
<reference evidence="2 3" key="1">
    <citation type="submission" date="2019-04" db="EMBL/GenBank/DDBJ databases">
        <title>Annotation for the trematode Fasciola gigantica.</title>
        <authorList>
            <person name="Choi Y.-J."/>
        </authorList>
    </citation>
    <scope>NUCLEOTIDE SEQUENCE [LARGE SCALE GENOMIC DNA]</scope>
    <source>
        <strain evidence="2">Uganda_cow_1</strain>
    </source>
</reference>
<dbReference type="Proteomes" id="UP000316759">
    <property type="component" value="Unassembled WGS sequence"/>
</dbReference>
<organism evidence="2 3">
    <name type="scientific">Fasciola gigantica</name>
    <name type="common">Giant liver fluke</name>
    <dbReference type="NCBI Taxonomy" id="46835"/>
    <lineage>
        <taxon>Eukaryota</taxon>
        <taxon>Metazoa</taxon>
        <taxon>Spiralia</taxon>
        <taxon>Lophotrochozoa</taxon>
        <taxon>Platyhelminthes</taxon>
        <taxon>Trematoda</taxon>
        <taxon>Digenea</taxon>
        <taxon>Plagiorchiida</taxon>
        <taxon>Echinostomata</taxon>
        <taxon>Echinostomatoidea</taxon>
        <taxon>Fasciolidae</taxon>
        <taxon>Fasciola</taxon>
    </lineage>
</organism>
<evidence type="ECO:0000313" key="3">
    <source>
        <dbReference type="Proteomes" id="UP000316759"/>
    </source>
</evidence>
<keyword evidence="3" id="KW-1185">Reference proteome</keyword>
<name>A0A504YND0_FASGI</name>
<gene>
    <name evidence="2" type="ORF">FGIG_01576</name>
</gene>
<accession>A0A504YND0</accession>
<sequence>MTSNRSGSALVMVANEDESDSDTLSAETSLLNYTIKHLCNSNARMISQCKRDMINSRGQPFGGDQADCVSSKNSDVLSEKLRILDVEREMLDSAAEESSFIQHVLVYREILESAILRTRLRYDRLKEENAWLHDELKYSETKSVQEQNKAKQLREKIAHFAFIYHQRRSWNDPGIPTEMCALPGECRDGQEPCAQIGQKIAQIRSQLNSLNRTYVDFRDSLNSICKNEAASDPDEIGDDQDKSELSDDQTQCFVNLMESGDVARTDEQSMVDINCNASNSGKMTLFELRELMIGDSARDAKRSAETSGPSRRLRNTFGREKNSKLAREFLEDLQLSDLEKETLKQCMKTMDSQAPHTAQPKLEPDVKLEEVVEQFIRSSHRTQNLATFVDLIRQFNHKEMRSPGIGLCWLAINSLKRYEKQLRPSEKLVRRASVGNIKRIRRGVLGMFEPGTWEEVEYRNVLDDLCRLLSILSHLYRTRNELSKAAECLKDLLRMRRTTHTWRQVSVAQALSNLAWIQSTLKECNPALVNARKSLQLRRDLISDDLPVVDQSAAELSVAKQATSLALMLMYKQQTEQKKLRYHRFPFRDQSEIPTLLNEAGRIETTLLEYAEASGIPISTDRDPSTTDYLGSTVGDSYGRESKRQINAVEECLLVTRSALSVYFVCGKKWNKAQKQLTQNLAQLDSIQSDDDLNRPSATMRLLKLICLKCLLHVCRATHQNGDLSAILERVSKLDPFYRSSDEINEEELIRFCQSCLFKHA</sequence>
<dbReference type="EMBL" id="SUNJ01007585">
    <property type="protein sequence ID" value="TPP61879.1"/>
    <property type="molecule type" value="Genomic_DNA"/>
</dbReference>
<evidence type="ECO:0000313" key="2">
    <source>
        <dbReference type="EMBL" id="TPP61879.1"/>
    </source>
</evidence>
<protein>
    <submittedName>
        <fullName evidence="2">Kinesin light chain</fullName>
    </submittedName>
</protein>
<dbReference type="Gene3D" id="1.25.40.10">
    <property type="entry name" value="Tetratricopeptide repeat domain"/>
    <property type="match status" value="1"/>
</dbReference>
<dbReference type="STRING" id="46835.A0A504YND0"/>
<proteinExistence type="predicted"/>
<comment type="caution">
    <text evidence="2">The sequence shown here is derived from an EMBL/GenBank/DDBJ whole genome shotgun (WGS) entry which is preliminary data.</text>
</comment>
<evidence type="ECO:0000256" key="1">
    <source>
        <dbReference type="SAM" id="MobiDB-lite"/>
    </source>
</evidence>
<dbReference type="AlphaFoldDB" id="A0A504YND0"/>
<feature type="region of interest" description="Disordered" evidence="1">
    <location>
        <begin position="297"/>
        <end position="318"/>
    </location>
</feature>